<name>A0A4S8LAE0_DENBC</name>
<proteinExistence type="predicted"/>
<evidence type="ECO:0000313" key="2">
    <source>
        <dbReference type="EMBL" id="THU85493.1"/>
    </source>
</evidence>
<dbReference type="SUPFAM" id="SSF54637">
    <property type="entry name" value="Thioesterase/thiol ester dehydrase-isomerase"/>
    <property type="match status" value="1"/>
</dbReference>
<dbReference type="CDD" id="cd00586">
    <property type="entry name" value="4HBT"/>
    <property type="match status" value="1"/>
</dbReference>
<dbReference type="InterPro" id="IPR050563">
    <property type="entry name" value="4-hydroxybenzoyl-CoA_TE"/>
</dbReference>
<evidence type="ECO:0000313" key="3">
    <source>
        <dbReference type="Proteomes" id="UP000297245"/>
    </source>
</evidence>
<protein>
    <submittedName>
        <fullName evidence="2">Thioesterase/thiol ester dehydrase-isomerase</fullName>
    </submittedName>
</protein>
<gene>
    <name evidence="2" type="ORF">K435DRAFT_970691</name>
</gene>
<keyword evidence="2" id="KW-0413">Isomerase</keyword>
<dbReference type="Gene3D" id="3.10.129.10">
    <property type="entry name" value="Hotdog Thioesterase"/>
    <property type="match status" value="1"/>
</dbReference>
<dbReference type="PANTHER" id="PTHR31793">
    <property type="entry name" value="4-HYDROXYBENZOYL-COA THIOESTERASE FAMILY MEMBER"/>
    <property type="match status" value="1"/>
</dbReference>
<dbReference type="GO" id="GO:0016853">
    <property type="term" value="F:isomerase activity"/>
    <property type="evidence" value="ECO:0007669"/>
    <property type="project" value="UniProtKB-KW"/>
</dbReference>
<dbReference type="Proteomes" id="UP000297245">
    <property type="component" value="Unassembled WGS sequence"/>
</dbReference>
<dbReference type="Pfam" id="PF13279">
    <property type="entry name" value="4HBT_2"/>
    <property type="match status" value="1"/>
</dbReference>
<accession>A0A4S8LAE0</accession>
<sequence length="241" mass="27255">MLLSSGLRFVLASKPCLGSAVSQCQSRLSSSSIKRLQDAFRDPSSPYYLAPGEQGPASPDEKPVSESPQESINDFDALLEKGKKEMSRAGFHIPFIWQQVVEWGDHDAFQHVNNVRYVRYFENSRINWMTCLGNRLGGPAKADALLKGKGISLIMKSIEVKYRRPVTFPDTLLISHRPTKSPNDALDPATCRLSSSAYSVRQQAFVAHCNESVVWYDYDNLRKCFPGQEYIDAMWEHFLEE</sequence>
<keyword evidence="3" id="KW-1185">Reference proteome</keyword>
<dbReference type="AlphaFoldDB" id="A0A4S8LAE0"/>
<evidence type="ECO:0000256" key="1">
    <source>
        <dbReference type="SAM" id="MobiDB-lite"/>
    </source>
</evidence>
<organism evidence="2 3">
    <name type="scientific">Dendrothele bispora (strain CBS 962.96)</name>
    <dbReference type="NCBI Taxonomy" id="1314807"/>
    <lineage>
        <taxon>Eukaryota</taxon>
        <taxon>Fungi</taxon>
        <taxon>Dikarya</taxon>
        <taxon>Basidiomycota</taxon>
        <taxon>Agaricomycotina</taxon>
        <taxon>Agaricomycetes</taxon>
        <taxon>Agaricomycetidae</taxon>
        <taxon>Agaricales</taxon>
        <taxon>Agaricales incertae sedis</taxon>
        <taxon>Dendrothele</taxon>
    </lineage>
</organism>
<dbReference type="PANTHER" id="PTHR31793:SF39">
    <property type="entry name" value="THIOESTERASE_THIOL ESTER DEHYDRASE-ISOMERASE"/>
    <property type="match status" value="1"/>
</dbReference>
<feature type="region of interest" description="Disordered" evidence="1">
    <location>
        <begin position="39"/>
        <end position="69"/>
    </location>
</feature>
<reference evidence="2 3" key="1">
    <citation type="journal article" date="2019" name="Nat. Ecol. Evol.">
        <title>Megaphylogeny resolves global patterns of mushroom evolution.</title>
        <authorList>
            <person name="Varga T."/>
            <person name="Krizsan K."/>
            <person name="Foldi C."/>
            <person name="Dima B."/>
            <person name="Sanchez-Garcia M."/>
            <person name="Sanchez-Ramirez S."/>
            <person name="Szollosi G.J."/>
            <person name="Szarkandi J.G."/>
            <person name="Papp V."/>
            <person name="Albert L."/>
            <person name="Andreopoulos W."/>
            <person name="Angelini C."/>
            <person name="Antonin V."/>
            <person name="Barry K.W."/>
            <person name="Bougher N.L."/>
            <person name="Buchanan P."/>
            <person name="Buyck B."/>
            <person name="Bense V."/>
            <person name="Catcheside P."/>
            <person name="Chovatia M."/>
            <person name="Cooper J."/>
            <person name="Damon W."/>
            <person name="Desjardin D."/>
            <person name="Finy P."/>
            <person name="Geml J."/>
            <person name="Haridas S."/>
            <person name="Hughes K."/>
            <person name="Justo A."/>
            <person name="Karasinski D."/>
            <person name="Kautmanova I."/>
            <person name="Kiss B."/>
            <person name="Kocsube S."/>
            <person name="Kotiranta H."/>
            <person name="LaButti K.M."/>
            <person name="Lechner B.E."/>
            <person name="Liimatainen K."/>
            <person name="Lipzen A."/>
            <person name="Lukacs Z."/>
            <person name="Mihaltcheva S."/>
            <person name="Morgado L.N."/>
            <person name="Niskanen T."/>
            <person name="Noordeloos M.E."/>
            <person name="Ohm R.A."/>
            <person name="Ortiz-Santana B."/>
            <person name="Ovrebo C."/>
            <person name="Racz N."/>
            <person name="Riley R."/>
            <person name="Savchenko A."/>
            <person name="Shiryaev A."/>
            <person name="Soop K."/>
            <person name="Spirin V."/>
            <person name="Szebenyi C."/>
            <person name="Tomsovsky M."/>
            <person name="Tulloss R.E."/>
            <person name="Uehling J."/>
            <person name="Grigoriev I.V."/>
            <person name="Vagvolgyi C."/>
            <person name="Papp T."/>
            <person name="Martin F.M."/>
            <person name="Miettinen O."/>
            <person name="Hibbett D.S."/>
            <person name="Nagy L.G."/>
        </authorList>
    </citation>
    <scope>NUCLEOTIDE SEQUENCE [LARGE SCALE GENOMIC DNA]</scope>
    <source>
        <strain evidence="2 3">CBS 962.96</strain>
    </source>
</reference>
<dbReference type="InterPro" id="IPR029069">
    <property type="entry name" value="HotDog_dom_sf"/>
</dbReference>
<dbReference type="EMBL" id="ML179543">
    <property type="protein sequence ID" value="THU85493.1"/>
    <property type="molecule type" value="Genomic_DNA"/>
</dbReference>
<dbReference type="OrthoDB" id="5538558at2759"/>
<dbReference type="GO" id="GO:0047617">
    <property type="term" value="F:fatty acyl-CoA hydrolase activity"/>
    <property type="evidence" value="ECO:0007669"/>
    <property type="project" value="TreeGrafter"/>
</dbReference>